<dbReference type="Pfam" id="PF13439">
    <property type="entry name" value="Glyco_transf_4"/>
    <property type="match status" value="1"/>
</dbReference>
<evidence type="ECO:0008006" key="5">
    <source>
        <dbReference type="Google" id="ProtNLM"/>
    </source>
</evidence>
<evidence type="ECO:0000313" key="4">
    <source>
        <dbReference type="Proteomes" id="UP000718564"/>
    </source>
</evidence>
<dbReference type="SUPFAM" id="SSF53756">
    <property type="entry name" value="UDP-Glycosyltransferase/glycogen phosphorylase"/>
    <property type="match status" value="1"/>
</dbReference>
<reference evidence="3 4" key="1">
    <citation type="submission" date="2018-06" db="EMBL/GenBank/DDBJ databases">
        <title>Comparative genomics of Brasilonema spp. strains.</title>
        <authorList>
            <person name="Alvarenga D.O."/>
            <person name="Fiore M.F."/>
            <person name="Varani A.M."/>
        </authorList>
    </citation>
    <scope>NUCLEOTIDE SEQUENCE [LARGE SCALE GENOMIC DNA]</scope>
    <source>
        <strain evidence="3 4">SPC951</strain>
    </source>
</reference>
<evidence type="ECO:0000259" key="1">
    <source>
        <dbReference type="Pfam" id="PF00534"/>
    </source>
</evidence>
<gene>
    <name evidence="3" type="ORF">DP116_06310</name>
</gene>
<proteinExistence type="predicted"/>
<accession>A0ABX1P3Z3</accession>
<dbReference type="PANTHER" id="PTHR12526">
    <property type="entry name" value="GLYCOSYLTRANSFERASE"/>
    <property type="match status" value="1"/>
</dbReference>
<evidence type="ECO:0000259" key="2">
    <source>
        <dbReference type="Pfam" id="PF13439"/>
    </source>
</evidence>
<dbReference type="InterPro" id="IPR028098">
    <property type="entry name" value="Glyco_trans_4-like_N"/>
</dbReference>
<dbReference type="Gene3D" id="3.40.50.2000">
    <property type="entry name" value="Glycogen Phosphorylase B"/>
    <property type="match status" value="2"/>
</dbReference>
<evidence type="ECO:0000313" key="3">
    <source>
        <dbReference type="EMBL" id="NMG19078.1"/>
    </source>
</evidence>
<dbReference type="RefSeq" id="WP_169154359.1">
    <property type="nucleotide sequence ID" value="NZ_CAWPJE010000396.1"/>
</dbReference>
<protein>
    <recommendedName>
        <fullName evidence="5">Glycosyltransferase</fullName>
    </recommendedName>
</protein>
<dbReference type="Pfam" id="PF00534">
    <property type="entry name" value="Glycos_transf_1"/>
    <property type="match status" value="1"/>
</dbReference>
<dbReference type="InterPro" id="IPR001296">
    <property type="entry name" value="Glyco_trans_1"/>
</dbReference>
<feature type="domain" description="Glycosyl transferase family 1" evidence="1">
    <location>
        <begin position="190"/>
        <end position="344"/>
    </location>
</feature>
<organism evidence="3 4">
    <name type="scientific">Brasilonema bromeliae SPC951</name>
    <dbReference type="NCBI Taxonomy" id="385972"/>
    <lineage>
        <taxon>Bacteria</taxon>
        <taxon>Bacillati</taxon>
        <taxon>Cyanobacteriota</taxon>
        <taxon>Cyanophyceae</taxon>
        <taxon>Nostocales</taxon>
        <taxon>Scytonemataceae</taxon>
        <taxon>Brasilonema</taxon>
        <taxon>Bromeliae group (in: Brasilonema)</taxon>
    </lineage>
</organism>
<sequence>MKLLIISQFGGIGGAERSLIPLAKELQSDGYELTLLLLKLPTDSHIFQDFPGTVLFPESASSWYRNHTLSQLNREIANTDLVIATSELSPTYISWLLSRWHRKPFIADVQVHLSQWINDSAKSLHHYLCRWIYPQISYIRCVSEGVSDDLRLNYGVPSEHLSIIYVPFELDAIIQASQSPLPSEHHHIFNKPTIVSIGRFTSQKRFDIAIEALLYLRQSYDIEGNLLILGDGELRPQLEQQIRMLELSNSVFMPGFVENPLMYIARSQVFLLSSDYEGFGRVIVEALALGCPVVSTNCPSGPSEVLEQGKCGLLVPTAHPQEMAHAIAQILTNSQLSQTLRSAGLQRAKDFSSQVIAQDYKRLINCALS</sequence>
<feature type="domain" description="Glycosyltransferase subfamily 4-like N-terminal" evidence="2">
    <location>
        <begin position="12"/>
        <end position="168"/>
    </location>
</feature>
<comment type="caution">
    <text evidence="3">The sequence shown here is derived from an EMBL/GenBank/DDBJ whole genome shotgun (WGS) entry which is preliminary data.</text>
</comment>
<keyword evidence="4" id="KW-1185">Reference proteome</keyword>
<dbReference type="CDD" id="cd03811">
    <property type="entry name" value="GT4_GT28_WabH-like"/>
    <property type="match status" value="1"/>
</dbReference>
<dbReference type="EMBL" id="QMEB01000031">
    <property type="protein sequence ID" value="NMG19078.1"/>
    <property type="molecule type" value="Genomic_DNA"/>
</dbReference>
<dbReference type="Proteomes" id="UP000718564">
    <property type="component" value="Unassembled WGS sequence"/>
</dbReference>
<name>A0ABX1P3Z3_9CYAN</name>